<dbReference type="Pfam" id="PF13174">
    <property type="entry name" value="TPR_6"/>
    <property type="match status" value="1"/>
</dbReference>
<evidence type="ECO:0000256" key="1">
    <source>
        <dbReference type="ARBA" id="ARBA00022679"/>
    </source>
</evidence>
<feature type="transmembrane region" description="Helical" evidence="5">
    <location>
        <begin position="321"/>
        <end position="340"/>
    </location>
</feature>
<dbReference type="Proteomes" id="UP001370348">
    <property type="component" value="Chromosome"/>
</dbReference>
<dbReference type="InterPro" id="IPR011990">
    <property type="entry name" value="TPR-like_helical_dom_sf"/>
</dbReference>
<protein>
    <submittedName>
        <fullName evidence="7">Protein kinase</fullName>
    </submittedName>
</protein>
<dbReference type="Gene3D" id="3.30.200.20">
    <property type="entry name" value="Phosphorylase Kinase, domain 1"/>
    <property type="match status" value="1"/>
</dbReference>
<accession>A0ABZ2LU77</accession>
<dbReference type="PROSITE" id="PS00108">
    <property type="entry name" value="PROTEIN_KINASE_ST"/>
    <property type="match status" value="1"/>
</dbReference>
<dbReference type="InterPro" id="IPR000719">
    <property type="entry name" value="Prot_kinase_dom"/>
</dbReference>
<dbReference type="InterPro" id="IPR008271">
    <property type="entry name" value="Ser/Thr_kinase_AS"/>
</dbReference>
<dbReference type="InterPro" id="IPR019734">
    <property type="entry name" value="TPR_rpt"/>
</dbReference>
<keyword evidence="8" id="KW-1185">Reference proteome</keyword>
<dbReference type="Gene3D" id="1.25.40.10">
    <property type="entry name" value="Tetratricopeptide repeat domain"/>
    <property type="match status" value="1"/>
</dbReference>
<evidence type="ECO:0000313" key="7">
    <source>
        <dbReference type="EMBL" id="WXB14467.1"/>
    </source>
</evidence>
<dbReference type="SMART" id="SM00220">
    <property type="entry name" value="S_TKc"/>
    <property type="match status" value="1"/>
</dbReference>
<keyword evidence="5" id="KW-0472">Membrane</keyword>
<sequence>MSGSRDAEAPSVFADRFEIEEEAGRGGMGIVYRAFDRVTQATVALKVLHKTEPSTVRRFAMEADALGRIEHPDIVRYLAHGIADGGAPYLAIEWLEGESLRVRLARVAENGGRLDLADVLEMGRRLAGALAAAHSIGIVHRDVKPSNILLVKGELVRPKLVDFGIVRATSAQEVTTSGTVLGTVGYMAPEQARGAEDLDGRADLYSLGCVLFRCLANRDVFDGPDPVTVLSMLLLHEPPRLAKLRPDVPPDLDALIARLLSKDREKRPVSATAVKLALERIAGQLLGTTLTSRRSFDVVSKSEPPPLLPVSERAPKRLRRVLALAGAVMVTWALILGFAYHRRKPAETEPVAAPVGTLMTALPVSPLCTPRGAALLQQALQTMREGRWDGARRLFDEAMQADGACPQIRFRRFAGAAGSAVVPIAVQREHFRDAMRIRDVLSERDRMLMDALAPLVAEDMPHYDEANRLLDEAVQKFPMDAELLVLSAIEKMTFARNREDLELALDRTRKAAGIDPAYSDAWQLQARALDFLGRDEEKRVALDHCLKASPGSVDCMDDRILLLRRLGQCEEATAEARRHTSWDREESSGFSNLAINLAATQAPREAIEEVLLLRWQRLPPALRERTRLFETAKLEIWAGNFDAALRTAEQLEAELAGSGALEPHWSASMLSVEALLETGNVGRASRVAEQAFRRKDAWTRDNGDTLNAAESEAWLLAAELHGGRITPGAWRKATDAWDKVHAPVLNDFERWVFRWGNAVATPADAAEALALIPADQNDGRPRYPNGKWRVGLLDAFAGRVHLLAGDEAKAAHLLERGAHACHGLDYPALHMRAHLWLGMAKEKLGDTTAACDAYRVVVDRWGHATPPSVTAREADRRSHALACKRH</sequence>
<keyword evidence="5" id="KW-1133">Transmembrane helix</keyword>
<evidence type="ECO:0000256" key="3">
    <source>
        <dbReference type="ARBA" id="ARBA00022777"/>
    </source>
</evidence>
<keyword evidence="1" id="KW-0808">Transferase</keyword>
<gene>
    <name evidence="7" type="ORF">LZC94_42415</name>
</gene>
<dbReference type="PANTHER" id="PTHR43289">
    <property type="entry name" value="MITOGEN-ACTIVATED PROTEIN KINASE KINASE KINASE 20-RELATED"/>
    <property type="match status" value="1"/>
</dbReference>
<dbReference type="Gene3D" id="1.10.510.10">
    <property type="entry name" value="Transferase(Phosphotransferase) domain 1"/>
    <property type="match status" value="1"/>
</dbReference>
<organism evidence="7 8">
    <name type="scientific">Pendulispora albinea</name>
    <dbReference type="NCBI Taxonomy" id="2741071"/>
    <lineage>
        <taxon>Bacteria</taxon>
        <taxon>Pseudomonadati</taxon>
        <taxon>Myxococcota</taxon>
        <taxon>Myxococcia</taxon>
        <taxon>Myxococcales</taxon>
        <taxon>Sorangiineae</taxon>
        <taxon>Pendulisporaceae</taxon>
        <taxon>Pendulispora</taxon>
    </lineage>
</organism>
<proteinExistence type="predicted"/>
<evidence type="ECO:0000313" key="8">
    <source>
        <dbReference type="Proteomes" id="UP001370348"/>
    </source>
</evidence>
<dbReference type="RefSeq" id="WP_394824087.1">
    <property type="nucleotide sequence ID" value="NZ_CP089984.1"/>
</dbReference>
<dbReference type="PANTHER" id="PTHR43289:SF6">
    <property type="entry name" value="SERINE_THREONINE-PROTEIN KINASE NEKL-3"/>
    <property type="match status" value="1"/>
</dbReference>
<keyword evidence="3 7" id="KW-0418">Kinase</keyword>
<dbReference type="PROSITE" id="PS50011">
    <property type="entry name" value="PROTEIN_KINASE_DOM"/>
    <property type="match status" value="1"/>
</dbReference>
<reference evidence="7 8" key="1">
    <citation type="submission" date="2021-12" db="EMBL/GenBank/DDBJ databases">
        <title>Discovery of the Pendulisporaceae a myxobacterial family with distinct sporulation behavior and unique specialized metabolism.</title>
        <authorList>
            <person name="Garcia R."/>
            <person name="Popoff A."/>
            <person name="Bader C.D."/>
            <person name="Loehr J."/>
            <person name="Walesch S."/>
            <person name="Walt C."/>
            <person name="Boldt J."/>
            <person name="Bunk B."/>
            <person name="Haeckl F.J.F.P.J."/>
            <person name="Gunesch A.P."/>
            <person name="Birkelbach J."/>
            <person name="Nuebel U."/>
            <person name="Pietschmann T."/>
            <person name="Bach T."/>
            <person name="Mueller R."/>
        </authorList>
    </citation>
    <scope>NUCLEOTIDE SEQUENCE [LARGE SCALE GENOMIC DNA]</scope>
    <source>
        <strain evidence="7 8">MSr11954</strain>
    </source>
</reference>
<keyword evidence="4" id="KW-0067">ATP-binding</keyword>
<feature type="domain" description="Protein kinase" evidence="6">
    <location>
        <begin position="17"/>
        <end position="281"/>
    </location>
</feature>
<evidence type="ECO:0000259" key="6">
    <source>
        <dbReference type="PROSITE" id="PS50011"/>
    </source>
</evidence>
<evidence type="ECO:0000256" key="5">
    <source>
        <dbReference type="SAM" id="Phobius"/>
    </source>
</evidence>
<dbReference type="Pfam" id="PF00069">
    <property type="entry name" value="Pkinase"/>
    <property type="match status" value="1"/>
</dbReference>
<name>A0ABZ2LU77_9BACT</name>
<dbReference type="GO" id="GO:0016301">
    <property type="term" value="F:kinase activity"/>
    <property type="evidence" value="ECO:0007669"/>
    <property type="project" value="UniProtKB-KW"/>
</dbReference>
<keyword evidence="5" id="KW-0812">Transmembrane</keyword>
<evidence type="ECO:0000256" key="4">
    <source>
        <dbReference type="ARBA" id="ARBA00022840"/>
    </source>
</evidence>
<evidence type="ECO:0000256" key="2">
    <source>
        <dbReference type="ARBA" id="ARBA00022741"/>
    </source>
</evidence>
<dbReference type="EMBL" id="CP089984">
    <property type="protein sequence ID" value="WXB14467.1"/>
    <property type="molecule type" value="Genomic_DNA"/>
</dbReference>
<keyword evidence="2" id="KW-0547">Nucleotide-binding</keyword>
<dbReference type="InterPro" id="IPR011009">
    <property type="entry name" value="Kinase-like_dom_sf"/>
</dbReference>
<dbReference type="SUPFAM" id="SSF56112">
    <property type="entry name" value="Protein kinase-like (PK-like)"/>
    <property type="match status" value="1"/>
</dbReference>
<dbReference type="CDD" id="cd14014">
    <property type="entry name" value="STKc_PknB_like"/>
    <property type="match status" value="1"/>
</dbReference>
<dbReference type="SUPFAM" id="SSF48452">
    <property type="entry name" value="TPR-like"/>
    <property type="match status" value="1"/>
</dbReference>